<feature type="domain" description="Myb/SANT-like" evidence="2">
    <location>
        <begin position="10"/>
        <end position="104"/>
    </location>
</feature>
<dbReference type="Pfam" id="PF12776">
    <property type="entry name" value="Myb_DNA-bind_3"/>
    <property type="match status" value="2"/>
</dbReference>
<sequence length="376" mass="44098">MENGESLRANWTPSQDTYFITLLMEQVRKGNKTAHGFKKQSWADMIVLFNSKFGFHYDTDVLRNRYKRLRKQYNEMKSLVNQTGFKWDDSMHMVRADDKGWSEYIKVPNEFLNFCMNAMQANPEMQPYRMRVVPYYNELCIICGHAVADGRYSLSCFDLDFENEGLVRHYNNIQILLSQEGFKWDKVQKKVVADDVIWDHYVKEHPNFQTYRNKAMAFYTDMCAICRNEGTLRKERKDPPSCSTPILKKEATEEKESGDPMPTMNKTGSHEKKRGHLEVTPTSQTYELEQRIDENDVGDSFIEMAAAVSSFSKKQKEEKPVSIEKVLRVLQSIPDIDDDLLLDGCDFLEDEKRARIFLALDSTLRKRWLIRKLRPQ</sequence>
<feature type="region of interest" description="Disordered" evidence="1">
    <location>
        <begin position="234"/>
        <end position="273"/>
    </location>
</feature>
<evidence type="ECO:0000256" key="1">
    <source>
        <dbReference type="SAM" id="MobiDB-lite"/>
    </source>
</evidence>
<dbReference type="Proteomes" id="UP000525078">
    <property type="component" value="Unassembled WGS sequence"/>
</dbReference>
<dbReference type="EMBL" id="JAATIP010000131">
    <property type="protein sequence ID" value="KAF4369076.1"/>
    <property type="molecule type" value="Genomic_DNA"/>
</dbReference>
<dbReference type="PANTHER" id="PTHR46929:SF33">
    <property type="entry name" value="L10-INTERACTING MYB DOMAIN-CONTAINING PROTEIN-LIKE ISOFORM X1"/>
    <property type="match status" value="1"/>
</dbReference>
<evidence type="ECO:0000259" key="2">
    <source>
        <dbReference type="Pfam" id="PF12776"/>
    </source>
</evidence>
<reference evidence="3 4" key="1">
    <citation type="journal article" date="2020" name="bioRxiv">
        <title>Sequence and annotation of 42 cannabis genomes reveals extensive copy number variation in cannabinoid synthesis and pathogen resistance genes.</title>
        <authorList>
            <person name="Mckernan K.J."/>
            <person name="Helbert Y."/>
            <person name="Kane L.T."/>
            <person name="Ebling H."/>
            <person name="Zhang L."/>
            <person name="Liu B."/>
            <person name="Eaton Z."/>
            <person name="Mclaughlin S."/>
            <person name="Kingan S."/>
            <person name="Baybayan P."/>
            <person name="Concepcion G."/>
            <person name="Jordan M."/>
            <person name="Riva A."/>
            <person name="Barbazuk W."/>
            <person name="Harkins T."/>
        </authorList>
    </citation>
    <scope>NUCLEOTIDE SEQUENCE [LARGE SCALE GENOMIC DNA]</scope>
    <source>
        <strain evidence="4">cv. Jamaican Lion 4</strain>
        <tissue evidence="3">Leaf</tissue>
    </source>
</reference>
<protein>
    <recommendedName>
        <fullName evidence="2">Myb/SANT-like domain-containing protein</fullName>
    </recommendedName>
</protein>
<comment type="caution">
    <text evidence="3">The sequence shown here is derived from an EMBL/GenBank/DDBJ whole genome shotgun (WGS) entry which is preliminary data.</text>
</comment>
<organism evidence="3 4">
    <name type="scientific">Cannabis sativa</name>
    <name type="common">Hemp</name>
    <name type="synonym">Marijuana</name>
    <dbReference type="NCBI Taxonomy" id="3483"/>
    <lineage>
        <taxon>Eukaryota</taxon>
        <taxon>Viridiplantae</taxon>
        <taxon>Streptophyta</taxon>
        <taxon>Embryophyta</taxon>
        <taxon>Tracheophyta</taxon>
        <taxon>Spermatophyta</taxon>
        <taxon>Magnoliopsida</taxon>
        <taxon>eudicotyledons</taxon>
        <taxon>Gunneridae</taxon>
        <taxon>Pentapetalae</taxon>
        <taxon>rosids</taxon>
        <taxon>fabids</taxon>
        <taxon>Rosales</taxon>
        <taxon>Cannabaceae</taxon>
        <taxon>Cannabis</taxon>
    </lineage>
</organism>
<dbReference type="PANTHER" id="PTHR46929">
    <property type="entry name" value="EXPRESSED PROTEIN"/>
    <property type="match status" value="1"/>
</dbReference>
<evidence type="ECO:0000313" key="3">
    <source>
        <dbReference type="EMBL" id="KAF4369076.1"/>
    </source>
</evidence>
<feature type="compositionally biased region" description="Basic and acidic residues" evidence="1">
    <location>
        <begin position="247"/>
        <end position="258"/>
    </location>
</feature>
<feature type="domain" description="Myb/SANT-like" evidence="2">
    <location>
        <begin position="166"/>
        <end position="201"/>
    </location>
</feature>
<dbReference type="InterPro" id="IPR024752">
    <property type="entry name" value="Myb/SANT-like_dom"/>
</dbReference>
<gene>
    <name evidence="3" type="ORF">F8388_013405</name>
</gene>
<proteinExistence type="predicted"/>
<name>A0A7J6FEF0_CANSA</name>
<dbReference type="AlphaFoldDB" id="A0A7J6FEF0"/>
<accession>A0A7J6FEF0</accession>
<evidence type="ECO:0000313" key="4">
    <source>
        <dbReference type="Proteomes" id="UP000525078"/>
    </source>
</evidence>